<name>A0A5B7CLE3_PORTR</name>
<evidence type="ECO:0000313" key="2">
    <source>
        <dbReference type="EMBL" id="MPC10230.1"/>
    </source>
</evidence>
<proteinExistence type="predicted"/>
<comment type="caution">
    <text evidence="2">The sequence shown here is derived from an EMBL/GenBank/DDBJ whole genome shotgun (WGS) entry which is preliminary data.</text>
</comment>
<organism evidence="2 3">
    <name type="scientific">Portunus trituberculatus</name>
    <name type="common">Swimming crab</name>
    <name type="synonym">Neptunus trituberculatus</name>
    <dbReference type="NCBI Taxonomy" id="210409"/>
    <lineage>
        <taxon>Eukaryota</taxon>
        <taxon>Metazoa</taxon>
        <taxon>Ecdysozoa</taxon>
        <taxon>Arthropoda</taxon>
        <taxon>Crustacea</taxon>
        <taxon>Multicrustacea</taxon>
        <taxon>Malacostraca</taxon>
        <taxon>Eumalacostraca</taxon>
        <taxon>Eucarida</taxon>
        <taxon>Decapoda</taxon>
        <taxon>Pleocyemata</taxon>
        <taxon>Brachyura</taxon>
        <taxon>Eubrachyura</taxon>
        <taxon>Portunoidea</taxon>
        <taxon>Portunidae</taxon>
        <taxon>Portuninae</taxon>
        <taxon>Portunus</taxon>
    </lineage>
</organism>
<keyword evidence="3" id="KW-1185">Reference proteome</keyword>
<feature type="region of interest" description="Disordered" evidence="1">
    <location>
        <begin position="1"/>
        <end position="27"/>
    </location>
</feature>
<accession>A0A5B7CLE3</accession>
<reference evidence="2 3" key="1">
    <citation type="submission" date="2019-05" db="EMBL/GenBank/DDBJ databases">
        <title>Another draft genome of Portunus trituberculatus and its Hox gene families provides insights of decapod evolution.</title>
        <authorList>
            <person name="Jeong J.-H."/>
            <person name="Song I."/>
            <person name="Kim S."/>
            <person name="Choi T."/>
            <person name="Kim D."/>
            <person name="Ryu S."/>
            <person name="Kim W."/>
        </authorList>
    </citation>
    <scope>NUCLEOTIDE SEQUENCE [LARGE SCALE GENOMIC DNA]</scope>
    <source>
        <tissue evidence="2">Muscle</tissue>
    </source>
</reference>
<evidence type="ECO:0000313" key="3">
    <source>
        <dbReference type="Proteomes" id="UP000324222"/>
    </source>
</evidence>
<evidence type="ECO:0000256" key="1">
    <source>
        <dbReference type="SAM" id="MobiDB-lite"/>
    </source>
</evidence>
<sequence>MFHGDEVSSASSPVTHARPLSATHLPPSVTPLEGRPICVLVRRGYHSLVPSVRRPTKTVARFMVQLRIPSRLGHRQKIMARLHLGITSRLQGGVSEGLRDKLGCAGDCGKLAAYVGWRVEIY</sequence>
<dbReference type="EMBL" id="VSRR010000107">
    <property type="protein sequence ID" value="MPC10230.1"/>
    <property type="molecule type" value="Genomic_DNA"/>
</dbReference>
<dbReference type="AlphaFoldDB" id="A0A5B7CLE3"/>
<dbReference type="Proteomes" id="UP000324222">
    <property type="component" value="Unassembled WGS sequence"/>
</dbReference>
<protein>
    <submittedName>
        <fullName evidence="2">Uncharacterized protein</fullName>
    </submittedName>
</protein>
<gene>
    <name evidence="2" type="ORF">E2C01_002861</name>
</gene>